<gene>
    <name evidence="2" type="ORF">SAMN05216564_10348</name>
</gene>
<feature type="transmembrane region" description="Helical" evidence="1">
    <location>
        <begin position="6"/>
        <end position="22"/>
    </location>
</feature>
<organism evidence="2 3">
    <name type="scientific">Halopenitus persicus</name>
    <dbReference type="NCBI Taxonomy" id="1048396"/>
    <lineage>
        <taxon>Archaea</taxon>
        <taxon>Methanobacteriati</taxon>
        <taxon>Methanobacteriota</taxon>
        <taxon>Stenosarchaea group</taxon>
        <taxon>Halobacteria</taxon>
        <taxon>Halobacteriales</taxon>
        <taxon>Haloferacaceae</taxon>
        <taxon>Halopenitus</taxon>
    </lineage>
</organism>
<evidence type="ECO:0000256" key="1">
    <source>
        <dbReference type="SAM" id="Phobius"/>
    </source>
</evidence>
<keyword evidence="1" id="KW-0812">Transmembrane</keyword>
<keyword evidence="3" id="KW-1185">Reference proteome</keyword>
<reference evidence="3" key="1">
    <citation type="submission" date="2016-10" db="EMBL/GenBank/DDBJ databases">
        <authorList>
            <person name="Varghese N."/>
            <person name="Submissions S."/>
        </authorList>
    </citation>
    <scope>NUCLEOTIDE SEQUENCE [LARGE SCALE GENOMIC DNA]</scope>
    <source>
        <strain evidence="3">DC30,IBRC 10041,KCTC 4046</strain>
    </source>
</reference>
<evidence type="ECO:0000313" key="3">
    <source>
        <dbReference type="Proteomes" id="UP000199079"/>
    </source>
</evidence>
<sequence length="239" mass="25830">MILTVVGFGFITLGLAIGWYGLRPLAVVPKVLSASVQDPSTVTDDESFAVCRGAANDSGATLSAPFTGARCLGFEFDVTERQPFGIGVPWFQAHLDDGVATRPFTLEGPRGGLDVEPSPKRFALDTESTVLTVGANETPPERIQRFVDVRDDLEPVAEWIRIVPGLGTRRYVERRIDPGEKYLVAGSPERRQHEVALTGDLVITDRSPGRFAIARLRRAAFPTLIAVVFITVGVGGIVV</sequence>
<feature type="transmembrane region" description="Helical" evidence="1">
    <location>
        <begin position="219"/>
        <end position="238"/>
    </location>
</feature>
<dbReference type="EMBL" id="FNPC01000003">
    <property type="protein sequence ID" value="SDY08412.1"/>
    <property type="molecule type" value="Genomic_DNA"/>
</dbReference>
<keyword evidence="1" id="KW-1133">Transmembrane helix</keyword>
<protein>
    <submittedName>
        <fullName evidence="2">Uncharacterized protein</fullName>
    </submittedName>
</protein>
<accession>A0A1H3GYQ0</accession>
<dbReference type="AlphaFoldDB" id="A0A1H3GYQ0"/>
<evidence type="ECO:0000313" key="2">
    <source>
        <dbReference type="EMBL" id="SDY08412.1"/>
    </source>
</evidence>
<dbReference type="RefSeq" id="WP_092731299.1">
    <property type="nucleotide sequence ID" value="NZ_FNPC01000003.1"/>
</dbReference>
<name>A0A1H3GYQ0_9EURY</name>
<dbReference type="Proteomes" id="UP000199079">
    <property type="component" value="Unassembled WGS sequence"/>
</dbReference>
<keyword evidence="1" id="KW-0472">Membrane</keyword>
<dbReference type="OrthoDB" id="170690at2157"/>
<proteinExistence type="predicted"/>